<dbReference type="SUPFAM" id="SSF54001">
    <property type="entry name" value="Cysteine proteinases"/>
    <property type="match status" value="1"/>
</dbReference>
<dbReference type="GO" id="GO:0016579">
    <property type="term" value="P:protein deubiquitination"/>
    <property type="evidence" value="ECO:0007669"/>
    <property type="project" value="InterPro"/>
</dbReference>
<reference evidence="3" key="1">
    <citation type="submission" date="2021-02" db="EMBL/GenBank/DDBJ databases">
        <authorList>
            <person name="Dougan E. K."/>
            <person name="Rhodes N."/>
            <person name="Thang M."/>
            <person name="Chan C."/>
        </authorList>
    </citation>
    <scope>NUCLEOTIDE SEQUENCE</scope>
</reference>
<organism evidence="3 4">
    <name type="scientific">Symbiodinium natans</name>
    <dbReference type="NCBI Taxonomy" id="878477"/>
    <lineage>
        <taxon>Eukaryota</taxon>
        <taxon>Sar</taxon>
        <taxon>Alveolata</taxon>
        <taxon>Dinophyceae</taxon>
        <taxon>Suessiales</taxon>
        <taxon>Symbiodiniaceae</taxon>
        <taxon>Symbiodinium</taxon>
    </lineage>
</organism>
<evidence type="ECO:0000259" key="2">
    <source>
        <dbReference type="PROSITE" id="PS50235"/>
    </source>
</evidence>
<dbReference type="PROSITE" id="PS50235">
    <property type="entry name" value="USP_3"/>
    <property type="match status" value="1"/>
</dbReference>
<dbReference type="InterPro" id="IPR018200">
    <property type="entry name" value="USP_CS"/>
</dbReference>
<protein>
    <submittedName>
        <fullName evidence="3">UBP13 protein</fullName>
    </submittedName>
</protein>
<keyword evidence="4" id="KW-1185">Reference proteome</keyword>
<evidence type="ECO:0000256" key="1">
    <source>
        <dbReference type="SAM" id="MobiDB-lite"/>
    </source>
</evidence>
<accession>A0A812NSW2</accession>
<dbReference type="InterPro" id="IPR038765">
    <property type="entry name" value="Papain-like_cys_pep_sf"/>
</dbReference>
<gene>
    <name evidence="3" type="primary">UBP13</name>
    <name evidence="3" type="ORF">SNAT2548_LOCUS16736</name>
</gene>
<dbReference type="PANTHER" id="PTHR24006">
    <property type="entry name" value="UBIQUITIN CARBOXYL-TERMINAL HYDROLASE"/>
    <property type="match status" value="1"/>
</dbReference>
<dbReference type="GO" id="GO:0005634">
    <property type="term" value="C:nucleus"/>
    <property type="evidence" value="ECO:0007669"/>
    <property type="project" value="TreeGrafter"/>
</dbReference>
<dbReference type="AlphaFoldDB" id="A0A812NSW2"/>
<feature type="domain" description="USP" evidence="2">
    <location>
        <begin position="1"/>
        <end position="191"/>
    </location>
</feature>
<dbReference type="GO" id="GO:0005829">
    <property type="term" value="C:cytosol"/>
    <property type="evidence" value="ECO:0007669"/>
    <property type="project" value="TreeGrafter"/>
</dbReference>
<dbReference type="GO" id="GO:0004843">
    <property type="term" value="F:cysteine-type deubiquitinase activity"/>
    <property type="evidence" value="ECO:0007669"/>
    <property type="project" value="InterPro"/>
</dbReference>
<dbReference type="EMBL" id="CAJNDS010002089">
    <property type="protein sequence ID" value="CAE7319241.1"/>
    <property type="molecule type" value="Genomic_DNA"/>
</dbReference>
<dbReference type="PROSITE" id="PS00973">
    <property type="entry name" value="USP_2"/>
    <property type="match status" value="1"/>
</dbReference>
<proteinExistence type="predicted"/>
<feature type="compositionally biased region" description="Low complexity" evidence="1">
    <location>
        <begin position="105"/>
        <end position="126"/>
    </location>
</feature>
<dbReference type="InterPro" id="IPR001394">
    <property type="entry name" value="Peptidase_C19_UCH"/>
</dbReference>
<feature type="region of interest" description="Disordered" evidence="1">
    <location>
        <begin position="100"/>
        <end position="131"/>
    </location>
</feature>
<dbReference type="InterPro" id="IPR050164">
    <property type="entry name" value="Peptidase_C19"/>
</dbReference>
<evidence type="ECO:0000313" key="3">
    <source>
        <dbReference type="EMBL" id="CAE7319241.1"/>
    </source>
</evidence>
<dbReference type="Proteomes" id="UP000604046">
    <property type="component" value="Unassembled WGS sequence"/>
</dbReference>
<dbReference type="InterPro" id="IPR028889">
    <property type="entry name" value="USP"/>
</dbReference>
<name>A0A812NSW2_9DINO</name>
<dbReference type="Pfam" id="PF00443">
    <property type="entry name" value="UCH"/>
    <property type="match status" value="1"/>
</dbReference>
<comment type="caution">
    <text evidence="3">The sequence shown here is derived from an EMBL/GenBank/DDBJ whole genome shotgun (WGS) entry which is preliminary data.</text>
</comment>
<dbReference type="OrthoDB" id="419330at2759"/>
<dbReference type="CDD" id="cd02257">
    <property type="entry name" value="Peptidase_C19"/>
    <property type="match status" value="1"/>
</dbReference>
<sequence>MCSVTERFRDFSLDFRGDVSQLSVGAMFRSYFDSETVEAKCEHCEAASALLETQLSEAPRLLVLHLKRFVPNMEKQCYEKQHQAVHIPYTLNVGSLLGKGEATGSSPARLPARPLASSASPGGAPAEEADPEPVAYKLRAVVAHEGLTPRSGHYVCYAESSKGEWFLYDDSRVKQYARGEEKPTPNAGDDP</sequence>
<dbReference type="Gene3D" id="3.90.70.10">
    <property type="entry name" value="Cysteine proteinases"/>
    <property type="match status" value="1"/>
</dbReference>
<evidence type="ECO:0000313" key="4">
    <source>
        <dbReference type="Proteomes" id="UP000604046"/>
    </source>
</evidence>